<gene>
    <name evidence="9" type="ORF">ENX07_02030</name>
</gene>
<dbReference type="InterPro" id="IPR003400">
    <property type="entry name" value="ExbD"/>
</dbReference>
<comment type="caution">
    <text evidence="9">The sequence shown here is derived from an EMBL/GenBank/DDBJ whole genome shotgun (WGS) entry which is preliminary data.</text>
</comment>
<evidence type="ECO:0000313" key="9">
    <source>
        <dbReference type="EMBL" id="HGE98837.1"/>
    </source>
</evidence>
<dbReference type="GO" id="GO:0015031">
    <property type="term" value="P:protein transport"/>
    <property type="evidence" value="ECO:0007669"/>
    <property type="project" value="UniProtKB-KW"/>
</dbReference>
<dbReference type="GO" id="GO:0022857">
    <property type="term" value="F:transmembrane transporter activity"/>
    <property type="evidence" value="ECO:0007669"/>
    <property type="project" value="InterPro"/>
</dbReference>
<keyword evidence="7" id="KW-0653">Protein transport</keyword>
<dbReference type="Gene3D" id="3.30.420.270">
    <property type="match status" value="1"/>
</dbReference>
<sequence>MRKDSFRERLIFGINITSLADISITLMIIFLIAGITATLSHTGLDIRLPSASYVKEITKEGVTITIKKSGEIYIEETPVTERNFPTVLENFLSRKETMNCFLKAEPEVPYGKIIAILGKIREVGVKEVSLIATYKRE</sequence>
<comment type="similarity">
    <text evidence="2 7">Belongs to the ExbD/TolR family.</text>
</comment>
<keyword evidence="7" id="KW-0813">Transport</keyword>
<accession>A0A7C3YZG2</accession>
<organism evidence="9">
    <name type="scientific">candidate division WOR-3 bacterium</name>
    <dbReference type="NCBI Taxonomy" id="2052148"/>
    <lineage>
        <taxon>Bacteria</taxon>
        <taxon>Bacteria division WOR-3</taxon>
    </lineage>
</organism>
<dbReference type="GO" id="GO:0005886">
    <property type="term" value="C:plasma membrane"/>
    <property type="evidence" value="ECO:0007669"/>
    <property type="project" value="UniProtKB-SubCell"/>
</dbReference>
<keyword evidence="5 8" id="KW-1133">Transmembrane helix</keyword>
<dbReference type="Pfam" id="PF02472">
    <property type="entry name" value="ExbD"/>
    <property type="match status" value="1"/>
</dbReference>
<evidence type="ECO:0000256" key="5">
    <source>
        <dbReference type="ARBA" id="ARBA00022989"/>
    </source>
</evidence>
<keyword evidence="3" id="KW-1003">Cell membrane</keyword>
<name>A0A7C3YZG2_UNCW3</name>
<protein>
    <submittedName>
        <fullName evidence="9">Biopolymer transporter ExbD</fullName>
    </submittedName>
</protein>
<evidence type="ECO:0000256" key="7">
    <source>
        <dbReference type="RuleBase" id="RU003879"/>
    </source>
</evidence>
<evidence type="ECO:0000256" key="2">
    <source>
        <dbReference type="ARBA" id="ARBA00005811"/>
    </source>
</evidence>
<keyword evidence="4 7" id="KW-0812">Transmembrane</keyword>
<dbReference type="EMBL" id="DTMQ01000013">
    <property type="protein sequence ID" value="HGE98837.1"/>
    <property type="molecule type" value="Genomic_DNA"/>
</dbReference>
<dbReference type="PANTHER" id="PTHR30558">
    <property type="entry name" value="EXBD MEMBRANE COMPONENT OF PMF-DRIVEN MACROMOLECULE IMPORT SYSTEM"/>
    <property type="match status" value="1"/>
</dbReference>
<evidence type="ECO:0000256" key="3">
    <source>
        <dbReference type="ARBA" id="ARBA00022475"/>
    </source>
</evidence>
<reference evidence="9" key="1">
    <citation type="journal article" date="2020" name="mSystems">
        <title>Genome- and Community-Level Interaction Insights into Carbon Utilization and Element Cycling Functions of Hydrothermarchaeota in Hydrothermal Sediment.</title>
        <authorList>
            <person name="Zhou Z."/>
            <person name="Liu Y."/>
            <person name="Xu W."/>
            <person name="Pan J."/>
            <person name="Luo Z.H."/>
            <person name="Li M."/>
        </authorList>
    </citation>
    <scope>NUCLEOTIDE SEQUENCE [LARGE SCALE GENOMIC DNA]</scope>
    <source>
        <strain evidence="9">SpSt-906</strain>
    </source>
</reference>
<proteinExistence type="inferred from homology"/>
<evidence type="ECO:0000256" key="1">
    <source>
        <dbReference type="ARBA" id="ARBA00004162"/>
    </source>
</evidence>
<feature type="transmembrane region" description="Helical" evidence="8">
    <location>
        <begin position="12"/>
        <end position="35"/>
    </location>
</feature>
<keyword evidence="6 8" id="KW-0472">Membrane</keyword>
<evidence type="ECO:0000256" key="6">
    <source>
        <dbReference type="ARBA" id="ARBA00023136"/>
    </source>
</evidence>
<comment type="subcellular location">
    <subcellularLocation>
        <location evidence="1">Cell membrane</location>
        <topology evidence="1">Single-pass membrane protein</topology>
    </subcellularLocation>
    <subcellularLocation>
        <location evidence="7">Cell membrane</location>
        <topology evidence="7">Single-pass type II membrane protein</topology>
    </subcellularLocation>
</comment>
<evidence type="ECO:0000256" key="8">
    <source>
        <dbReference type="SAM" id="Phobius"/>
    </source>
</evidence>
<evidence type="ECO:0000256" key="4">
    <source>
        <dbReference type="ARBA" id="ARBA00022692"/>
    </source>
</evidence>
<dbReference type="AlphaFoldDB" id="A0A7C3YZG2"/>